<proteinExistence type="predicted"/>
<reference evidence="1" key="1">
    <citation type="journal article" date="2015" name="Nature">
        <title>Complex archaea that bridge the gap between prokaryotes and eukaryotes.</title>
        <authorList>
            <person name="Spang A."/>
            <person name="Saw J.H."/>
            <person name="Jorgensen S.L."/>
            <person name="Zaremba-Niedzwiedzka K."/>
            <person name="Martijn J."/>
            <person name="Lind A.E."/>
            <person name="van Eijk R."/>
            <person name="Schleper C."/>
            <person name="Guy L."/>
            <person name="Ettema T.J."/>
        </authorList>
    </citation>
    <scope>NUCLEOTIDE SEQUENCE</scope>
</reference>
<organism evidence="1">
    <name type="scientific">marine sediment metagenome</name>
    <dbReference type="NCBI Taxonomy" id="412755"/>
    <lineage>
        <taxon>unclassified sequences</taxon>
        <taxon>metagenomes</taxon>
        <taxon>ecological metagenomes</taxon>
    </lineage>
</organism>
<dbReference type="AlphaFoldDB" id="A0A0F9HTM4"/>
<protein>
    <submittedName>
        <fullName evidence="1">Uncharacterized protein</fullName>
    </submittedName>
</protein>
<dbReference type="EMBL" id="LAZR01014156">
    <property type="protein sequence ID" value="KKM18736.1"/>
    <property type="molecule type" value="Genomic_DNA"/>
</dbReference>
<gene>
    <name evidence="1" type="ORF">LCGC14_1662640</name>
</gene>
<accession>A0A0F9HTM4</accession>
<dbReference type="PROSITE" id="PS51257">
    <property type="entry name" value="PROKAR_LIPOPROTEIN"/>
    <property type="match status" value="1"/>
</dbReference>
<name>A0A0F9HTM4_9ZZZZ</name>
<evidence type="ECO:0000313" key="1">
    <source>
        <dbReference type="EMBL" id="KKM18736.1"/>
    </source>
</evidence>
<sequence length="66" mass="7412">MKYLLIICLLFIVGCPPLTIPVLTTIGTGAIGINKFVDYKLTKRGLDLKEREIALKEKMFETGKNK</sequence>
<comment type="caution">
    <text evidence="1">The sequence shown here is derived from an EMBL/GenBank/DDBJ whole genome shotgun (WGS) entry which is preliminary data.</text>
</comment>